<dbReference type="InterPro" id="IPR013103">
    <property type="entry name" value="RVT_2"/>
</dbReference>
<feature type="compositionally biased region" description="Basic and acidic residues" evidence="11">
    <location>
        <begin position="1868"/>
        <end position="1895"/>
    </location>
</feature>
<evidence type="ECO:0000256" key="3">
    <source>
        <dbReference type="ARBA" id="ARBA00022741"/>
    </source>
</evidence>
<feature type="compositionally biased region" description="Basic and acidic residues" evidence="11">
    <location>
        <begin position="2446"/>
        <end position="2460"/>
    </location>
</feature>
<dbReference type="CDD" id="cd09272">
    <property type="entry name" value="RNase_HI_RT_Ty1"/>
    <property type="match status" value="1"/>
</dbReference>
<dbReference type="PANTHER" id="PTHR23075:SF0">
    <property type="entry name" value="ATPASE FAMILY AAA DOMAIN-CONTAINING PROTEIN 3"/>
    <property type="match status" value="1"/>
</dbReference>
<dbReference type="SUPFAM" id="SSF57756">
    <property type="entry name" value="Retrovirus zinc finger-like domains"/>
    <property type="match status" value="1"/>
</dbReference>
<keyword evidence="3" id="KW-0547">Nucleotide-binding</keyword>
<evidence type="ECO:0000313" key="14">
    <source>
        <dbReference type="EMBL" id="CAI3990676.1"/>
    </source>
</evidence>
<feature type="compositionally biased region" description="Basic and acidic residues" evidence="11">
    <location>
        <begin position="2813"/>
        <end position="2831"/>
    </location>
</feature>
<dbReference type="InterPro" id="IPR036397">
    <property type="entry name" value="RNaseH_sf"/>
</dbReference>
<feature type="region of interest" description="Disordered" evidence="11">
    <location>
        <begin position="2128"/>
        <end position="2283"/>
    </location>
</feature>
<keyword evidence="4" id="KW-0999">Mitochondrion inner membrane</keyword>
<feature type="compositionally biased region" description="Basic and acidic residues" evidence="11">
    <location>
        <begin position="2844"/>
        <end position="2854"/>
    </location>
</feature>
<feature type="coiled-coil region" evidence="10">
    <location>
        <begin position="1066"/>
        <end position="1150"/>
    </location>
</feature>
<evidence type="ECO:0000313" key="16">
    <source>
        <dbReference type="Proteomes" id="UP001152797"/>
    </source>
</evidence>
<dbReference type="InterPro" id="IPR021911">
    <property type="entry name" value="ATAD3_N"/>
</dbReference>
<feature type="region of interest" description="Disordered" evidence="11">
    <location>
        <begin position="2762"/>
        <end position="2783"/>
    </location>
</feature>
<evidence type="ECO:0000256" key="10">
    <source>
        <dbReference type="SAM" id="Coils"/>
    </source>
</evidence>
<accession>A0A9P1CFX3</accession>
<dbReference type="Proteomes" id="UP001152797">
    <property type="component" value="Unassembled WGS sequence"/>
</dbReference>
<feature type="region of interest" description="Disordered" evidence="11">
    <location>
        <begin position="2033"/>
        <end position="2070"/>
    </location>
</feature>
<dbReference type="SUPFAM" id="SSF53098">
    <property type="entry name" value="Ribonuclease H-like"/>
    <property type="match status" value="1"/>
</dbReference>
<evidence type="ECO:0000256" key="2">
    <source>
        <dbReference type="ARBA" id="ARBA00004305"/>
    </source>
</evidence>
<dbReference type="InterPro" id="IPR001878">
    <property type="entry name" value="Znf_CCHC"/>
</dbReference>
<evidence type="ECO:0000259" key="13">
    <source>
        <dbReference type="PROSITE" id="PS51688"/>
    </source>
</evidence>
<feature type="compositionally biased region" description="Basic and acidic residues" evidence="11">
    <location>
        <begin position="1845"/>
        <end position="1856"/>
    </location>
</feature>
<evidence type="ECO:0000259" key="12">
    <source>
        <dbReference type="PROSITE" id="PS50158"/>
    </source>
</evidence>
<keyword evidence="9" id="KW-0863">Zinc-finger</keyword>
<evidence type="ECO:0000256" key="1">
    <source>
        <dbReference type="ARBA" id="ARBA00004273"/>
    </source>
</evidence>
<dbReference type="Gene3D" id="3.30.420.10">
    <property type="entry name" value="Ribonuclease H-like superfamily/Ribonuclease H"/>
    <property type="match status" value="1"/>
</dbReference>
<keyword evidence="5" id="KW-0067">ATP-binding</keyword>
<dbReference type="PROSITE" id="PS51688">
    <property type="entry name" value="ICA"/>
    <property type="match status" value="1"/>
</dbReference>
<feature type="compositionally biased region" description="Basic and acidic residues" evidence="11">
    <location>
        <begin position="2138"/>
        <end position="2247"/>
    </location>
</feature>
<dbReference type="EMBL" id="CAMXCT010001502">
    <property type="protein sequence ID" value="CAI3990676.1"/>
    <property type="molecule type" value="Genomic_DNA"/>
</dbReference>
<evidence type="ECO:0000256" key="8">
    <source>
        <dbReference type="ARBA" id="ARBA00023136"/>
    </source>
</evidence>
<dbReference type="PROSITE" id="PS50158">
    <property type="entry name" value="ZF_CCHC"/>
    <property type="match status" value="1"/>
</dbReference>
<feature type="region of interest" description="Disordered" evidence="11">
    <location>
        <begin position="2419"/>
        <end position="2474"/>
    </location>
</feature>
<dbReference type="EMBL" id="CAMXCT020001502">
    <property type="protein sequence ID" value="CAL1144051.1"/>
    <property type="molecule type" value="Genomic_DNA"/>
</dbReference>
<reference evidence="14" key="1">
    <citation type="submission" date="2022-10" db="EMBL/GenBank/DDBJ databases">
        <authorList>
            <person name="Chen Y."/>
            <person name="Dougan E. K."/>
            <person name="Chan C."/>
            <person name="Rhodes N."/>
            <person name="Thang M."/>
        </authorList>
    </citation>
    <scope>NUCLEOTIDE SEQUENCE</scope>
</reference>
<proteinExistence type="predicted"/>
<dbReference type="SUPFAM" id="SSF52540">
    <property type="entry name" value="P-loop containing nucleoside triphosphate hydrolases"/>
    <property type="match status" value="2"/>
</dbReference>
<evidence type="ECO:0000256" key="11">
    <source>
        <dbReference type="SAM" id="MobiDB-lite"/>
    </source>
</evidence>
<feature type="region of interest" description="Disordered" evidence="11">
    <location>
        <begin position="3975"/>
        <end position="4001"/>
    </location>
</feature>
<keyword evidence="9" id="KW-0479">Metal-binding</keyword>
<feature type="compositionally biased region" description="Pro residues" evidence="11">
    <location>
        <begin position="2883"/>
        <end position="2892"/>
    </location>
</feature>
<dbReference type="Pfam" id="PF07727">
    <property type="entry name" value="RVT_2"/>
    <property type="match status" value="1"/>
</dbReference>
<dbReference type="InterPro" id="IPR027417">
    <property type="entry name" value="P-loop_NTPase"/>
</dbReference>
<dbReference type="GO" id="GO:0003676">
    <property type="term" value="F:nucleic acid binding"/>
    <property type="evidence" value="ECO:0007669"/>
    <property type="project" value="InterPro"/>
</dbReference>
<dbReference type="GO" id="GO:0008270">
    <property type="term" value="F:zinc ion binding"/>
    <property type="evidence" value="ECO:0007669"/>
    <property type="project" value="UniProtKB-KW"/>
</dbReference>
<keyword evidence="6 10" id="KW-0175">Coiled coil</keyword>
<evidence type="ECO:0000313" key="15">
    <source>
        <dbReference type="EMBL" id="CAL4777988.1"/>
    </source>
</evidence>
<feature type="compositionally biased region" description="Gly residues" evidence="11">
    <location>
        <begin position="1672"/>
        <end position="1682"/>
    </location>
</feature>
<feature type="coiled-coil region" evidence="10">
    <location>
        <begin position="1307"/>
        <end position="1344"/>
    </location>
</feature>
<dbReference type="EMBL" id="CAMXCT030001502">
    <property type="protein sequence ID" value="CAL4777988.1"/>
    <property type="molecule type" value="Genomic_DNA"/>
</dbReference>
<reference evidence="15 16" key="2">
    <citation type="submission" date="2024-05" db="EMBL/GenBank/DDBJ databases">
        <authorList>
            <person name="Chen Y."/>
            <person name="Shah S."/>
            <person name="Dougan E. K."/>
            <person name="Thang M."/>
            <person name="Chan C."/>
        </authorList>
    </citation>
    <scope>NUCLEOTIDE SEQUENCE [LARGE SCALE GENOMIC DNA]</scope>
</reference>
<dbReference type="Pfam" id="PF12037">
    <property type="entry name" value="ATAD3_N"/>
    <property type="match status" value="1"/>
</dbReference>
<dbReference type="Pfam" id="PF00098">
    <property type="entry name" value="zf-CCHC"/>
    <property type="match status" value="1"/>
</dbReference>
<feature type="compositionally biased region" description="Basic residues" evidence="11">
    <location>
        <begin position="2832"/>
        <end position="2843"/>
    </location>
</feature>
<dbReference type="GO" id="GO:0007005">
    <property type="term" value="P:mitochondrion organization"/>
    <property type="evidence" value="ECO:0007669"/>
    <property type="project" value="TreeGrafter"/>
</dbReference>
<feature type="compositionally biased region" description="Low complexity" evidence="11">
    <location>
        <begin position="1793"/>
        <end position="1802"/>
    </location>
</feature>
<organism evidence="14">
    <name type="scientific">Cladocopium goreaui</name>
    <dbReference type="NCBI Taxonomy" id="2562237"/>
    <lineage>
        <taxon>Eukaryota</taxon>
        <taxon>Sar</taxon>
        <taxon>Alveolata</taxon>
        <taxon>Dinophyceae</taxon>
        <taxon>Suessiales</taxon>
        <taxon>Symbiodiniaceae</taxon>
        <taxon>Cladocopium</taxon>
    </lineage>
</organism>
<feature type="region of interest" description="Disordered" evidence="11">
    <location>
        <begin position="2796"/>
        <end position="2899"/>
    </location>
</feature>
<feature type="compositionally biased region" description="Basic and acidic residues" evidence="11">
    <location>
        <begin position="1930"/>
        <end position="1941"/>
    </location>
</feature>
<evidence type="ECO:0000256" key="5">
    <source>
        <dbReference type="ARBA" id="ARBA00022840"/>
    </source>
</evidence>
<feature type="region of interest" description="Disordered" evidence="11">
    <location>
        <begin position="1783"/>
        <end position="2020"/>
    </location>
</feature>
<feature type="compositionally biased region" description="Basic and acidic residues" evidence="11">
    <location>
        <begin position="1974"/>
        <end position="1998"/>
    </location>
</feature>
<protein>
    <submittedName>
        <fullName evidence="15">Retrovirus-related Pol polyprotein from transposon TNT 1-94</fullName>
    </submittedName>
</protein>
<gene>
    <name evidence="14" type="ORF">C1SCF055_LOCUS17646</name>
</gene>
<dbReference type="InterPro" id="IPR036875">
    <property type="entry name" value="Znf_CCHC_sf"/>
</dbReference>
<dbReference type="Gene3D" id="3.40.50.300">
    <property type="entry name" value="P-loop containing nucleotide triphosphate hydrolases"/>
    <property type="match status" value="2"/>
</dbReference>
<feature type="compositionally biased region" description="Acidic residues" evidence="11">
    <location>
        <begin position="2248"/>
        <end position="2257"/>
    </location>
</feature>
<dbReference type="GO" id="GO:0005743">
    <property type="term" value="C:mitochondrial inner membrane"/>
    <property type="evidence" value="ECO:0007669"/>
    <property type="project" value="UniProtKB-SubCell"/>
</dbReference>
<dbReference type="Pfam" id="PF00004">
    <property type="entry name" value="AAA"/>
    <property type="match status" value="1"/>
</dbReference>
<dbReference type="InterPro" id="IPR030392">
    <property type="entry name" value="S74_ICA"/>
</dbReference>
<feature type="domain" description="CCHC-type" evidence="12">
    <location>
        <begin position="1620"/>
        <end position="1633"/>
    </location>
</feature>
<keyword evidence="8" id="KW-0472">Membrane</keyword>
<feature type="compositionally biased region" description="Basic and acidic residues" evidence="11">
    <location>
        <begin position="1811"/>
        <end position="1837"/>
    </location>
</feature>
<comment type="subcellular location">
    <subcellularLocation>
        <location evidence="1">Mitochondrion inner membrane</location>
    </subcellularLocation>
    <subcellularLocation>
        <location evidence="2">Mitochondrion matrix</location>
    </subcellularLocation>
</comment>
<name>A0A9P1CFX3_9DINO</name>
<dbReference type="GO" id="GO:0016887">
    <property type="term" value="F:ATP hydrolysis activity"/>
    <property type="evidence" value="ECO:0007669"/>
    <property type="project" value="InterPro"/>
</dbReference>
<keyword evidence="7" id="KW-0496">Mitochondrion</keyword>
<feature type="compositionally biased region" description="Basic residues" evidence="11">
    <location>
        <begin position="1857"/>
        <end position="1867"/>
    </location>
</feature>
<comment type="caution">
    <text evidence="14">The sequence shown here is derived from an EMBL/GenBank/DDBJ whole genome shotgun (WGS) entry which is preliminary data.</text>
</comment>
<sequence length="4001" mass="447818">MPNGDGGYFFARHRSLPEEERQKREDRTDFFQRAAKILKKFNPLSDDFTQQTLYFLQQQFNNIRWMLQETAIPLDVDDGILDANVSTGALRALFLANYYLCVVPLKVQFLRLDEFRPVQPTREELYQEVWHEEHQLLQELRFWAKDFGKSRGKHRRFAPHSLCQSGWWKAPALADCSEHLLTALRTWDVLPGDQVPDLLPRAVCTSSAMLEETAMEHLMWSHCVADDMQYHVTCAYNQLYTKRDLDEAAAHLQVASLVAMLCDGCRVDGQGFSSVALDELLWRFGLLVLEALQLKDMDWEEDPQRYAWAAGTVSSSPPRTAWRGHEPLQAILFGRSKCQAVLRPPLCIQENTIRTGDFVADYDLVTERLPTCHYERQKATSTGLQLKPMELKDAQDALAGTGPARCSVAPLDTILLLLPVYPKMMGHLTSEMIWLTGALAWFSGPTGRKLLRALWQAAGEYPHMGLPPEGLLRNTTEVLLVPSPGRYADPEQLLLKDLFSLLSSRPIRSLLPNKDGCRCYRRGAVWGYLEAPFSGPGDFTFPDSVAMRTAMVRHLKLVPPGRHARNAIGVLLVERCKDTVGCKRSISNLNRVTSAISQLEDVKLQHVRLQELPLLEQVRLILETQVLLATFGATLAWLPLLRSNSFVIDMHPGPPEALTLFGSCWTAPPAVVPVAATAASWDVNPRSEFGGWARTAHVNYACSSVWSFEVNVSEIVALVNVMAHLGPSVTMAPDSGDMLIISLSPVEVFQQVLFLERLQLDEVRRRGRRAIGNCLNRQQQCALCSCLKALYSDSKIKENVEDADLQTLMQQIKHIRIREFDHGEEEFFNKFFSRRQLGIMAHELQPVMPTAVGVLPERRWTNPKGVTNQTKNVMLVRDTHLLFATLGAVQLLAKKADVWDEGIEQLFKDNSAIVAEQDDNRRKREELLEQLVRVVAKVEVMQFGFAKTEESVARVEGAMTHHKQVQQERHDQLLLSVDMLTNKSLEQDMNIATFQEAFRQAVDREARADLVEKRKQTEAELEVQLVKRSIEKLRWEEEQKTITLRGEEDRKKDEYSTQKHHERVAFETAQKKAADLEVLNQQEESNLRQQAQKHKDEKELLELRLKSDERRAELGVQEAIERAKIEEEGKIKAARENEDVNTRLMQAEQAEKRAQMLAAIQATATVASDWVHAVFSSATNLALLIGSIVTCLGGIYLVREMAILLREQLNKRLGRPSLVRMTNRRGTMQQVGIGILRLLRLRPPRGAEFNDVVLHPKLRQQVMRLADATSSAKRRRMPLQHAMFYGPPGTGKTMVAQRFAEYSGAVMATMEEIVAQIQTLRQELQESRRREEDLNTRLQAVQASGAVQATLEEMVNTQKAILEASKKPDRKLTLVDNRGLAKPNNYDGSADFLQWKIRLEAFVESVHDDFGKAMAWAEDETDPISTSSMSAEFGDVNPAQETIPDLEAKDAQLYAVLQTLCEKEAFTLVRSSGKGKGLEAWRRLCKRYDPSTGGRRRALLRSVLSPNRCGKVEELSAAVEIWEDQVRQYETRRKTDGTRPTLDEDIKISILESICPVEVERHLQLNQARFADYQEVRKELSTYLETRIGLKLKAGSYVDTGGVQPMDIGAFGNDKAKKVCHNCGKPGHFKSDCWAPGGGKASSQGKSGKQGKGQKGGQQSNSGGKKGSPKGSKGGSKGGGKTTKGKDKGKGKNNKGKGKAMGNVEAEKEPEAEEQAGSWDASGWEGHDESGWNNWTEGGQGSSLEGNYLSLGALHRPAMVTKRHSDSESRSGLADSLVAALRNLPRGTDAGLRDSGTGSSGDRSVDMMMRLIDENYRLRDQLRAQGDQEQRSSERDRSRRRRSSPQREPEPEERSRDRSRRKRHDSRPKRDRDDDRHGRRRARSESSGRNRELVDRTATPKNAARRKSETPAASDRTVSRTPRGSVGDYLKSKAEARRAGEARSPAASVGDLPPGMRTPRSPPGPPPHKRKKLEIKPEKKNEVEPEERTDAKNTKPKSEGAPAIKAKPKPKTNSGLTSGSLSVLRGTLATQLMLDAEKTNDPELKRELERQKNELQQRAPRRSVAITADNLNDQSFHDSRYYADVASGKAHHIAWKNEKGRRRAILDRKDGVIDRARERMRLDAEWHEEHAQLNSGSKKQDVEGLKADVETEIIDERERDKDKPLEPQKEAVALSRREKESFRQFPKDEQETLDKPTKRKEQGPRIRGPDYYRRKNAARRERQKAEKAEQRAKEKEGRDRDRRHGWDPEEDEDDGGGDTESNSNYLSSLLAPLGGSPGEPHVVEERDGWRKIEVNLDTGAAATAIPTDLNLDGHARTPPQDVNYKTASAECLADEGGVVLKGTDVYGSAKVLEGRVTGVHRTLASGAKVARHHYMALGAHGGQLIPRNSQAGKEYAAFMEKLHKKHNCMLFSRASRTGVSPELQPLDDEGAPAASAGDLGGDEAAEDGHQSSEEIGEEQRQVIVKRSPADPTDREIQEHRAAGHVVHRSWCLHCQRARVTGQRHRSGDPARDEDGRMPYVSLDYFYLNSGQEKSDADGILPCLVVKCHKTGRYWANVVPSKGAELFAVEWLKSCLNETGFKELCLKSDNEPAIMALKNKVKEESRLKIHLAEAPVEDHQANGFIEVAVREVKRQVRAMLSDLQERLGFEVEPSQDPQETDDVMTSHQECPWECSWAQAGEVRVDLPVVVGPLSRPPAEEVIPRNLYVTKSDIEKYGRTPLCPGCEAQLLETGRRAHNAECRFRIEGELMKSEEGKKRIEAAKARIESGRRPKAPRVGGGADESEVVEAANVPALVGIPEPDAEMASGEAVGEPLERVAPRELEEREEEPRSPKKHKSGASRTKRSPEADVEELHQQMQEEVPAEGAAESGPIPAAGSNDPRPHMPPVAPPDASPGGDDMVDIGHLSMCLCSVLREARKKGNVQKTVSEIFSPPRVSAQAQLVGLRPGFAIDLETKREDGDHWDLSKDSHIEDLFTLLDKEKPKLLGGSPPCGPFSQLQNLVDARNQVPASVRSKRLQEGKKHLRTSVRAYRAQMDAGRYFLHEHPKGARSWEEPEVEELRKDPRVYEVTGPMCRWKMESSDAWGKGLVKKEARWLTNSRHIAAILSGVCSNVEGKTWHRHVNLINGRARSAQVYPPLLVRGILEALRNQLAEDGEFSQALNSLGAGPVPDAVPVIDEEQEVYDSLPPADLPVAGPVYDSNTGAELDLAKVAAARREELDWVQKQCIYKKVPAEQARAAGKVPITMKWVDRNKGDLDRPNYRSRIVCREIKRSKNADYIPEHASFSAMPPLEALKMLLSLMVTLRTSKRNRKPLKLRLLDISRAHFYGHAQREIFVTLPEGDQEEGMAGLLLKSMYGTRDAAHIWQQSYTDVLLAAGFKRSAAWPAIFFHERLEARLLVHGDDFVVLGDDAAQEFVEKALREKYDLRVDGSIGVGEAKQEFCVLNRLVRFDERSGSIFYEPDPRHAEILLKDLGMETCKPVKSPNEKLTAEALAKRLELDVVDPHRISQYRSLTMRAAFLAQDRPDLSETVKCLARKMQGPTEADFGDLKRLARYLKGNMRMVQKFTPQKFSNVVSVHADSDFAGCLLTRKSTTGLVCYYGRHTLRHSSNLQSTVSLSSGESEYYALVKAVASGMATQELLRSWGINVNLQVYTDSAAALGTCNRLGLGKSRHIQTRYLWIQEKLAERSFELIKIDTKLNTADICTKALASEAAERHLKAMGFEVVQGLEYAIMSGGDVAPLEEQAVTELHKLFRWVHRSSRGVLLFIDEADAFLASRKNSGMSETMRNALTTMLYHTGTPSSQFMLVIATNRPHDLDSAILDRLDESVEFGLPDLDARKGMVQLYYDKYIAKPLRLPTVSATTTMLRKPPVQVNGFRSRLPGSLRPQIPREEEVDEAAMAVVAERINGFSGREISKLFTSLQTHVLYSDRAHGRAICTKSMLLEVVDQKVAEHGRSHEFQTTGYEYRHADSHGAYGAHGAHRAPERGAHEMNGTVLSKGAP</sequence>
<feature type="domain" description="Peptidase S74" evidence="13">
    <location>
        <begin position="792"/>
        <end position="903"/>
    </location>
</feature>
<dbReference type="GO" id="GO:0005759">
    <property type="term" value="C:mitochondrial matrix"/>
    <property type="evidence" value="ECO:0007669"/>
    <property type="project" value="UniProtKB-SubCell"/>
</dbReference>
<dbReference type="PANTHER" id="PTHR23075">
    <property type="entry name" value="PUTATIVE ATP-ASE"/>
    <property type="match status" value="1"/>
</dbReference>
<feature type="region of interest" description="Disordered" evidence="11">
    <location>
        <begin position="1631"/>
        <end position="1739"/>
    </location>
</feature>
<evidence type="ECO:0000256" key="4">
    <source>
        <dbReference type="ARBA" id="ARBA00022792"/>
    </source>
</evidence>
<dbReference type="OrthoDB" id="447343at2759"/>
<dbReference type="InterPro" id="IPR012337">
    <property type="entry name" value="RNaseH-like_sf"/>
</dbReference>
<dbReference type="InterPro" id="IPR003959">
    <property type="entry name" value="ATPase_AAA_core"/>
</dbReference>
<evidence type="ECO:0000256" key="9">
    <source>
        <dbReference type="PROSITE-ProRule" id="PRU00047"/>
    </source>
</evidence>
<evidence type="ECO:0000256" key="7">
    <source>
        <dbReference type="ARBA" id="ARBA00023128"/>
    </source>
</evidence>
<feature type="compositionally biased region" description="Basic and acidic residues" evidence="11">
    <location>
        <begin position="2035"/>
        <end position="2055"/>
    </location>
</feature>
<keyword evidence="16" id="KW-1185">Reference proteome</keyword>
<keyword evidence="9" id="KW-0862">Zinc</keyword>
<evidence type="ECO:0000256" key="6">
    <source>
        <dbReference type="ARBA" id="ARBA00023054"/>
    </source>
</evidence>
<dbReference type="GO" id="GO:0005524">
    <property type="term" value="F:ATP binding"/>
    <property type="evidence" value="ECO:0007669"/>
    <property type="project" value="UniProtKB-KW"/>
</dbReference>
<feature type="compositionally biased region" description="Low complexity" evidence="11">
    <location>
        <begin position="2266"/>
        <end position="2280"/>
    </location>
</feature>
<dbReference type="SMART" id="SM00343">
    <property type="entry name" value="ZnF_C2HC"/>
    <property type="match status" value="1"/>
</dbReference>